<reference evidence="5" key="1">
    <citation type="submission" date="2020-09" db="EMBL/GenBank/DDBJ databases">
        <authorList>
            <person name="Page A."/>
            <person name="Bastkowski S."/>
        </authorList>
    </citation>
    <scope>NUCLEOTIDE SEQUENCE</scope>
    <source>
        <strain evidence="5">L6_E562_ETEC</strain>
    </source>
</reference>
<dbReference type="GO" id="GO:0003677">
    <property type="term" value="F:DNA binding"/>
    <property type="evidence" value="ECO:0007669"/>
    <property type="project" value="UniProtKB-KW"/>
</dbReference>
<comment type="similarity">
    <text evidence="1">Belongs to the type-I restriction system S methylase family.</text>
</comment>
<accession>A0A7I8YYV2</accession>
<proteinExistence type="inferred from homology"/>
<evidence type="ECO:0000259" key="4">
    <source>
        <dbReference type="Pfam" id="PF01420"/>
    </source>
</evidence>
<dbReference type="EMBL" id="LR883000">
    <property type="protein sequence ID" value="CAD5998851.1"/>
    <property type="molecule type" value="Genomic_DNA"/>
</dbReference>
<evidence type="ECO:0000313" key="5">
    <source>
        <dbReference type="EMBL" id="CAD5998851.1"/>
    </source>
</evidence>
<keyword evidence="3" id="KW-0238">DNA-binding</keyword>
<dbReference type="PANTHER" id="PTHR30408">
    <property type="entry name" value="TYPE-1 RESTRICTION ENZYME ECOKI SPECIFICITY PROTEIN"/>
    <property type="match status" value="1"/>
</dbReference>
<dbReference type="RefSeq" id="WP_000871035.1">
    <property type="nucleotide sequence ID" value="NZ_BDOV01000049.1"/>
</dbReference>
<feature type="domain" description="Type I restriction modification DNA specificity" evidence="4">
    <location>
        <begin position="181"/>
        <end position="345"/>
    </location>
</feature>
<evidence type="ECO:0000256" key="2">
    <source>
        <dbReference type="ARBA" id="ARBA00022747"/>
    </source>
</evidence>
<dbReference type="PANTHER" id="PTHR30408:SF12">
    <property type="entry name" value="TYPE I RESTRICTION ENZYME MJAVIII SPECIFICITY SUBUNIT"/>
    <property type="match status" value="1"/>
</dbReference>
<gene>
    <name evidence="5" type="ORF">ETECE562_01191</name>
</gene>
<dbReference type="Gene3D" id="3.90.220.20">
    <property type="entry name" value="DNA methylase specificity domains"/>
    <property type="match status" value="2"/>
</dbReference>
<evidence type="ECO:0000256" key="1">
    <source>
        <dbReference type="ARBA" id="ARBA00010923"/>
    </source>
</evidence>
<name>A0A7I8YYV2_ECOLX</name>
<dbReference type="InterPro" id="IPR000055">
    <property type="entry name" value="Restrct_endonuc_typeI_TRD"/>
</dbReference>
<protein>
    <recommendedName>
        <fullName evidence="4">Type I restriction modification DNA specificity domain-containing protein</fullName>
    </recommendedName>
</protein>
<dbReference type="Pfam" id="PF01420">
    <property type="entry name" value="Methylase_S"/>
    <property type="match status" value="1"/>
</dbReference>
<dbReference type="InterPro" id="IPR052021">
    <property type="entry name" value="Type-I_RS_S_subunit"/>
</dbReference>
<dbReference type="CDD" id="cd17249">
    <property type="entry name" value="RMtype1_S_EcoR124I-TRD2-CR2_like"/>
    <property type="match status" value="1"/>
</dbReference>
<keyword evidence="2" id="KW-0680">Restriction system</keyword>
<dbReference type="GO" id="GO:0009307">
    <property type="term" value="P:DNA restriction-modification system"/>
    <property type="evidence" value="ECO:0007669"/>
    <property type="project" value="UniProtKB-KW"/>
</dbReference>
<dbReference type="AlphaFoldDB" id="A0A7I8YYV2"/>
<dbReference type="InterPro" id="IPR044946">
    <property type="entry name" value="Restrct_endonuc_typeI_TRD_sf"/>
</dbReference>
<organism evidence="5">
    <name type="scientific">Escherichia coli</name>
    <dbReference type="NCBI Taxonomy" id="562"/>
    <lineage>
        <taxon>Bacteria</taxon>
        <taxon>Pseudomonadati</taxon>
        <taxon>Pseudomonadota</taxon>
        <taxon>Gammaproteobacteria</taxon>
        <taxon>Enterobacterales</taxon>
        <taxon>Enterobacteriaceae</taxon>
        <taxon>Escherichia</taxon>
    </lineage>
</organism>
<sequence length="517" mass="58252">MKWHKFSTVITDATSKFRKIKASNYLTSGRYKIIDQSKEPVAGYTDDDSLINEQLRPILIFGDHTRILKYENDPIALGADGAKALWVDPNIADARYVYYYLRSVPIKEAGYSRHFKFLKEVKIPIPYKDGQPDFDYQTRVVYLLGKIEGMIALRKQHLQQLDSLLESVFLELFGDPVRNDKGWDIVPFHKVGKFISGGTPSKSRDDFWNGDFPWVSPKDMKTTKIDNAIDHISETVFEQTSLKRIAPNHLLIVVRGMILAHSFPVAINSVDIAINQDMKAIKPVKDINVVYLLNCLNSLKRQLLKLISTAGHGTRKFDSVSMEKLFIPKPPEDLQNQFVAIAEKIEILKSDYQRSLVELETLYGALGQKVFKGELDLSRVPMPKPSTRDITAVSLGAQTTMPAPVVQTVPAIHLPDTGNLLAALENSEARKTLVTEWLEAYRVQLAETPFSLQQFIELVQNRLAELHPDNELVIGASDYEHIKTWVFEALAAGTLTQVFDDAGNCIKLKAAIEQSPT</sequence>
<evidence type="ECO:0000256" key="3">
    <source>
        <dbReference type="ARBA" id="ARBA00023125"/>
    </source>
</evidence>
<dbReference type="REBASE" id="456609">
    <property type="entry name" value="S.EcoE562ORF1192P"/>
</dbReference>
<dbReference type="SUPFAM" id="SSF116734">
    <property type="entry name" value="DNA methylase specificity domain"/>
    <property type="match status" value="2"/>
</dbReference>